<reference evidence="1 2" key="1">
    <citation type="journal article" date="2015" name="Genome Announc.">
        <title>Expanding the biotechnology potential of lactobacilli through comparative genomics of 213 strains and associated genera.</title>
        <authorList>
            <person name="Sun Z."/>
            <person name="Harris H.M."/>
            <person name="McCann A."/>
            <person name="Guo C."/>
            <person name="Argimon S."/>
            <person name="Zhang W."/>
            <person name="Yang X."/>
            <person name="Jeffery I.B."/>
            <person name="Cooney J.C."/>
            <person name="Kagawa T.F."/>
            <person name="Liu W."/>
            <person name="Song Y."/>
            <person name="Salvetti E."/>
            <person name="Wrobel A."/>
            <person name="Rasinkangas P."/>
            <person name="Parkhill J."/>
            <person name="Rea M.C."/>
            <person name="O'Sullivan O."/>
            <person name="Ritari J."/>
            <person name="Douillard F.P."/>
            <person name="Paul Ross R."/>
            <person name="Yang R."/>
            <person name="Briner A.E."/>
            <person name="Felis G.E."/>
            <person name="de Vos W.M."/>
            <person name="Barrangou R."/>
            <person name="Klaenhammer T.R."/>
            <person name="Caufield P.W."/>
            <person name="Cui Y."/>
            <person name="Zhang H."/>
            <person name="O'Toole P.W."/>
        </authorList>
    </citation>
    <scope>NUCLEOTIDE SEQUENCE [LARGE SCALE GENOMIC DNA]</scope>
    <source>
        <strain evidence="1 2">DSM 23037</strain>
    </source>
</reference>
<dbReference type="Pfam" id="PF10842">
    <property type="entry name" value="DUF2642"/>
    <property type="match status" value="1"/>
</dbReference>
<dbReference type="PATRIC" id="fig|1423744.4.peg.798"/>
<keyword evidence="2" id="KW-1185">Reference proteome</keyword>
<name>A0A0R2DJ31_9LACO</name>
<evidence type="ECO:0000313" key="2">
    <source>
        <dbReference type="Proteomes" id="UP000051378"/>
    </source>
</evidence>
<dbReference type="STRING" id="1423744.FC86_GL000777"/>
<protein>
    <recommendedName>
        <fullName evidence="3">DUF2187 domain-containing protein</fullName>
    </recommendedName>
</protein>
<evidence type="ECO:0000313" key="1">
    <source>
        <dbReference type="EMBL" id="KRN03670.1"/>
    </source>
</evidence>
<accession>A0A0R2DJ31</accession>
<evidence type="ECO:0008006" key="3">
    <source>
        <dbReference type="Google" id="ProtNLM"/>
    </source>
</evidence>
<dbReference type="Proteomes" id="UP000051378">
    <property type="component" value="Unassembled WGS sequence"/>
</dbReference>
<proteinExistence type="predicted"/>
<dbReference type="RefSeq" id="WP_056974987.1">
    <property type="nucleotide sequence ID" value="NZ_AYZL01000020.1"/>
</dbReference>
<dbReference type="InterPro" id="IPR020139">
    <property type="entry name" value="DUF2642"/>
</dbReference>
<dbReference type="EMBL" id="AYZL01000020">
    <property type="protein sequence ID" value="KRN03670.1"/>
    <property type="molecule type" value="Genomic_DNA"/>
</dbReference>
<gene>
    <name evidence="1" type="ORF">FC86_GL000777</name>
</gene>
<comment type="caution">
    <text evidence="1">The sequence shown here is derived from an EMBL/GenBank/DDBJ whole genome shotgun (WGS) entry which is preliminary data.</text>
</comment>
<organism evidence="1 2">
    <name type="scientific">Holzapfeliella floricola DSM 23037 = JCM 16512</name>
    <dbReference type="NCBI Taxonomy" id="1423744"/>
    <lineage>
        <taxon>Bacteria</taxon>
        <taxon>Bacillati</taxon>
        <taxon>Bacillota</taxon>
        <taxon>Bacilli</taxon>
        <taxon>Lactobacillales</taxon>
        <taxon>Lactobacillaceae</taxon>
        <taxon>Holzapfeliella</taxon>
    </lineage>
</organism>
<sequence length="71" mass="8144">MKESIEKLVGQRCIISTIRQDYVGEIAEVSADSLTLKKKNYDLFINLNYIVSVRPLTTNKKGKKKLFYTTS</sequence>
<dbReference type="AlphaFoldDB" id="A0A0R2DJ31"/>